<evidence type="ECO:0000313" key="2">
    <source>
        <dbReference type="EMBL" id="BAD69290.1"/>
    </source>
</evidence>
<dbReference type="AlphaFoldDB" id="Q5VMN9"/>
<protein>
    <submittedName>
        <fullName evidence="2">Uncharacterized protein</fullName>
    </submittedName>
</protein>
<dbReference type="EMBL" id="AP006533">
    <property type="protein sequence ID" value="BAD69290.1"/>
    <property type="molecule type" value="Genomic_DNA"/>
</dbReference>
<evidence type="ECO:0000256" key="1">
    <source>
        <dbReference type="SAM" id="MobiDB-lite"/>
    </source>
</evidence>
<organism evidence="2 3">
    <name type="scientific">Oryza sativa subsp. japonica</name>
    <name type="common">Rice</name>
    <dbReference type="NCBI Taxonomy" id="39947"/>
    <lineage>
        <taxon>Eukaryota</taxon>
        <taxon>Viridiplantae</taxon>
        <taxon>Streptophyta</taxon>
        <taxon>Embryophyta</taxon>
        <taxon>Tracheophyta</taxon>
        <taxon>Spermatophyta</taxon>
        <taxon>Magnoliopsida</taxon>
        <taxon>Liliopsida</taxon>
        <taxon>Poales</taxon>
        <taxon>Poaceae</taxon>
        <taxon>BOP clade</taxon>
        <taxon>Oryzoideae</taxon>
        <taxon>Oryzeae</taxon>
        <taxon>Oryzinae</taxon>
        <taxon>Oryza</taxon>
        <taxon>Oryza sativa</taxon>
    </lineage>
</organism>
<accession>Q5VMN9</accession>
<gene>
    <name evidence="2" type="primary">OSJNBa0085L11.11</name>
</gene>
<feature type="compositionally biased region" description="Low complexity" evidence="1">
    <location>
        <begin position="83"/>
        <end position="92"/>
    </location>
</feature>
<feature type="region of interest" description="Disordered" evidence="1">
    <location>
        <begin position="1"/>
        <end position="103"/>
    </location>
</feature>
<dbReference type="Proteomes" id="UP000000763">
    <property type="component" value="Chromosome 6"/>
</dbReference>
<feature type="compositionally biased region" description="Low complexity" evidence="1">
    <location>
        <begin position="33"/>
        <end position="46"/>
    </location>
</feature>
<sequence length="195" mass="21375">MADKWAVVAPAAAAGEVREEVVARRPSPKSPPAQSVSTLATASSASADRRPSELRFRATRRLRGNLSEEHRRRPLPRRRDCRPQQQRACARAPPGPPPPRPHDVVLKMLSVGATTSRLSAMDACARLSPIPSISPRAVVRADRRPAPARRCPSHPLVDASAGARLSAIACRRARRCPLLTDKERGREMEEERKSV</sequence>
<name>Q5VMN9_ORYSJ</name>
<evidence type="ECO:0000313" key="3">
    <source>
        <dbReference type="Proteomes" id="UP000000763"/>
    </source>
</evidence>
<reference evidence="3" key="1">
    <citation type="journal article" date="2005" name="Nature">
        <title>The map-based sequence of the rice genome.</title>
        <authorList>
            <consortium name="International rice genome sequencing project (IRGSP)"/>
            <person name="Matsumoto T."/>
            <person name="Wu J."/>
            <person name="Kanamori H."/>
            <person name="Katayose Y."/>
            <person name="Fujisawa M."/>
            <person name="Namiki N."/>
            <person name="Mizuno H."/>
            <person name="Yamamoto K."/>
            <person name="Antonio B.A."/>
            <person name="Baba T."/>
            <person name="Sakata K."/>
            <person name="Nagamura Y."/>
            <person name="Aoki H."/>
            <person name="Arikawa K."/>
            <person name="Arita K."/>
            <person name="Bito T."/>
            <person name="Chiden Y."/>
            <person name="Fujitsuka N."/>
            <person name="Fukunaka R."/>
            <person name="Hamada M."/>
            <person name="Harada C."/>
            <person name="Hayashi A."/>
            <person name="Hijishita S."/>
            <person name="Honda M."/>
            <person name="Hosokawa S."/>
            <person name="Ichikawa Y."/>
            <person name="Idonuma A."/>
            <person name="Iijima M."/>
            <person name="Ikeda M."/>
            <person name="Ikeno M."/>
            <person name="Ito K."/>
            <person name="Ito S."/>
            <person name="Ito T."/>
            <person name="Ito Y."/>
            <person name="Ito Y."/>
            <person name="Iwabuchi A."/>
            <person name="Kamiya K."/>
            <person name="Karasawa W."/>
            <person name="Kurita K."/>
            <person name="Katagiri S."/>
            <person name="Kikuta A."/>
            <person name="Kobayashi H."/>
            <person name="Kobayashi N."/>
            <person name="Machita K."/>
            <person name="Maehara T."/>
            <person name="Masukawa M."/>
            <person name="Mizubayashi T."/>
            <person name="Mukai Y."/>
            <person name="Nagasaki H."/>
            <person name="Nagata Y."/>
            <person name="Naito S."/>
            <person name="Nakashima M."/>
            <person name="Nakama Y."/>
            <person name="Nakamichi Y."/>
            <person name="Nakamura M."/>
            <person name="Meguro A."/>
            <person name="Negishi M."/>
            <person name="Ohta I."/>
            <person name="Ohta T."/>
            <person name="Okamoto M."/>
            <person name="Ono N."/>
            <person name="Saji S."/>
            <person name="Sakaguchi M."/>
            <person name="Sakai K."/>
            <person name="Shibata M."/>
            <person name="Shimokawa T."/>
            <person name="Song J."/>
            <person name="Takazaki Y."/>
            <person name="Terasawa K."/>
            <person name="Tsugane M."/>
            <person name="Tsuji K."/>
            <person name="Ueda S."/>
            <person name="Waki K."/>
            <person name="Yamagata H."/>
            <person name="Yamamoto M."/>
            <person name="Yamamoto S."/>
            <person name="Yamane H."/>
            <person name="Yoshiki S."/>
            <person name="Yoshihara R."/>
            <person name="Yukawa K."/>
            <person name="Zhong H."/>
            <person name="Yano M."/>
            <person name="Yuan Q."/>
            <person name="Ouyang S."/>
            <person name="Liu J."/>
            <person name="Jones K.M."/>
            <person name="Gansberger K."/>
            <person name="Moffat K."/>
            <person name="Hill J."/>
            <person name="Bera J."/>
            <person name="Fadrosh D."/>
            <person name="Jin S."/>
            <person name="Johri S."/>
            <person name="Kim M."/>
            <person name="Overton L."/>
            <person name="Reardon M."/>
            <person name="Tsitrin T."/>
            <person name="Vuong H."/>
            <person name="Weaver B."/>
            <person name="Ciecko A."/>
            <person name="Tallon L."/>
            <person name="Jackson J."/>
            <person name="Pai G."/>
            <person name="Aken S.V."/>
            <person name="Utterback T."/>
            <person name="Reidmuller S."/>
            <person name="Feldblyum T."/>
            <person name="Hsiao J."/>
            <person name="Zismann V."/>
            <person name="Iobst S."/>
            <person name="de Vazeille A.R."/>
            <person name="Buell C.R."/>
            <person name="Ying K."/>
            <person name="Li Y."/>
            <person name="Lu T."/>
            <person name="Huang Y."/>
            <person name="Zhao Q."/>
            <person name="Feng Q."/>
            <person name="Zhang L."/>
            <person name="Zhu J."/>
            <person name="Weng Q."/>
            <person name="Mu J."/>
            <person name="Lu Y."/>
            <person name="Fan D."/>
            <person name="Liu Y."/>
            <person name="Guan J."/>
            <person name="Zhang Y."/>
            <person name="Yu S."/>
            <person name="Liu X."/>
            <person name="Zhang Y."/>
            <person name="Hong G."/>
            <person name="Han B."/>
            <person name="Choisne N."/>
            <person name="Demange N."/>
            <person name="Orjeda G."/>
            <person name="Samain S."/>
            <person name="Cattolico L."/>
            <person name="Pelletier E."/>
            <person name="Couloux A."/>
            <person name="Segurens B."/>
            <person name="Wincker P."/>
            <person name="D'Hont A."/>
            <person name="Scarpelli C."/>
            <person name="Weissenbach J."/>
            <person name="Salanoubat M."/>
            <person name="Quetier F."/>
            <person name="Yu Y."/>
            <person name="Kim H.R."/>
            <person name="Rambo T."/>
            <person name="Currie J."/>
            <person name="Collura K."/>
            <person name="Luo M."/>
            <person name="Yang T."/>
            <person name="Ammiraju J.S.S."/>
            <person name="Engler F."/>
            <person name="Soderlund C."/>
            <person name="Wing R.A."/>
            <person name="Palmer L.E."/>
            <person name="de la Bastide M."/>
            <person name="Spiegel L."/>
            <person name="Nascimento L."/>
            <person name="Zutavern T."/>
            <person name="O'Shaughnessy A."/>
            <person name="Dike S."/>
            <person name="Dedhia N."/>
            <person name="Preston R."/>
            <person name="Balija V."/>
            <person name="McCombie W.R."/>
            <person name="Chow T."/>
            <person name="Chen H."/>
            <person name="Chung M."/>
            <person name="Chen C."/>
            <person name="Shaw J."/>
            <person name="Wu H."/>
            <person name="Hsiao K."/>
            <person name="Chao Y."/>
            <person name="Chu M."/>
            <person name="Cheng C."/>
            <person name="Hour A."/>
            <person name="Lee P."/>
            <person name="Lin S."/>
            <person name="Lin Y."/>
            <person name="Liou J."/>
            <person name="Liu S."/>
            <person name="Hsing Y."/>
            <person name="Raghuvanshi S."/>
            <person name="Mohanty A."/>
            <person name="Bharti A.K."/>
            <person name="Gaur A."/>
            <person name="Gupta V."/>
            <person name="Kumar D."/>
            <person name="Ravi V."/>
            <person name="Vij S."/>
            <person name="Kapur A."/>
            <person name="Khurana P."/>
            <person name="Khurana P."/>
            <person name="Khurana J.P."/>
            <person name="Tyagi A.K."/>
            <person name="Gaikwad K."/>
            <person name="Singh A."/>
            <person name="Dalal V."/>
            <person name="Srivastava S."/>
            <person name="Dixit A."/>
            <person name="Pal A.K."/>
            <person name="Ghazi I.A."/>
            <person name="Yadav M."/>
            <person name="Pandit A."/>
            <person name="Bhargava A."/>
            <person name="Sureshbabu K."/>
            <person name="Batra K."/>
            <person name="Sharma T.R."/>
            <person name="Mohapatra T."/>
            <person name="Singh N.K."/>
            <person name="Messing J."/>
            <person name="Nelson A.B."/>
            <person name="Fuks G."/>
            <person name="Kavchok S."/>
            <person name="Keizer G."/>
            <person name="Linton E."/>
            <person name="Llaca V."/>
            <person name="Song R."/>
            <person name="Tanyolac B."/>
            <person name="Young S."/>
            <person name="Ho-Il K."/>
            <person name="Hahn J.H."/>
            <person name="Sangsakoo G."/>
            <person name="Vanavichit A."/>
            <person name="de Mattos Luiz.A.T."/>
            <person name="Zimmer P.D."/>
            <person name="Malone G."/>
            <person name="Dellagostin O."/>
            <person name="de Oliveira A.C."/>
            <person name="Bevan M."/>
            <person name="Bancroft I."/>
            <person name="Minx P."/>
            <person name="Cordum H."/>
            <person name="Wilson R."/>
            <person name="Cheng Z."/>
            <person name="Jin W."/>
            <person name="Jiang J."/>
            <person name="Leong S.A."/>
            <person name="Iwama H."/>
            <person name="Gojobori T."/>
            <person name="Itoh T."/>
            <person name="Niimura Y."/>
            <person name="Fujii Y."/>
            <person name="Habara T."/>
            <person name="Sakai H."/>
            <person name="Sato Y."/>
            <person name="Wilson G."/>
            <person name="Kumar K."/>
            <person name="McCouch S."/>
            <person name="Juretic N."/>
            <person name="Hoen D."/>
            <person name="Wright S."/>
            <person name="Bruskiewich R."/>
            <person name="Bureau T."/>
            <person name="Miyao A."/>
            <person name="Hirochika H."/>
            <person name="Nishikawa T."/>
            <person name="Kadowaki K."/>
            <person name="Sugiura M."/>
            <person name="Burr B."/>
            <person name="Sasaki T."/>
        </authorList>
    </citation>
    <scope>NUCLEOTIDE SEQUENCE [LARGE SCALE GENOMIC DNA]</scope>
    <source>
        <strain evidence="3">cv. Nipponbare</strain>
    </source>
</reference>
<reference evidence="3" key="2">
    <citation type="journal article" date="2008" name="Nucleic Acids Res.">
        <title>The rice annotation project database (RAP-DB): 2008 update.</title>
        <authorList>
            <consortium name="The rice annotation project (RAP)"/>
        </authorList>
    </citation>
    <scope>GENOME REANNOTATION</scope>
    <source>
        <strain evidence="3">cv. Nipponbare</strain>
    </source>
</reference>
<proteinExistence type="predicted"/>
<feature type="compositionally biased region" description="Basic and acidic residues" evidence="1">
    <location>
        <begin position="47"/>
        <end position="56"/>
    </location>
</feature>
<feature type="compositionally biased region" description="Low complexity" evidence="1">
    <location>
        <begin position="1"/>
        <end position="15"/>
    </location>
</feature>
<feature type="compositionally biased region" description="Basic and acidic residues" evidence="1">
    <location>
        <begin position="66"/>
        <end position="82"/>
    </location>
</feature>